<accession>A0A518HK90</accession>
<sequence length="154" mass="17339">MAAEHRKLRFESIAAALAEAERLAASETRTTGQYSLGQIFEHLARTFEVVLKEREMPPSPLPMRVLSRLIRPMVLRKAMTGFKLPSKAQSVLWTSEAVSTEDGLQHLREAYEKFKATDPLPAHVFFGSMTRAQHDALQCRHFEGHLGFVHPVSA</sequence>
<dbReference type="EMBL" id="CP037423">
    <property type="protein sequence ID" value="QDV41263.1"/>
    <property type="molecule type" value="Genomic_DNA"/>
</dbReference>
<dbReference type="KEGG" id="snep:Enr13x_11010"/>
<dbReference type="Proteomes" id="UP000319004">
    <property type="component" value="Chromosome"/>
</dbReference>
<reference evidence="1 2" key="1">
    <citation type="submission" date="2019-03" db="EMBL/GenBank/DDBJ databases">
        <title>Deep-cultivation of Planctomycetes and their phenomic and genomic characterization uncovers novel biology.</title>
        <authorList>
            <person name="Wiegand S."/>
            <person name="Jogler M."/>
            <person name="Boedeker C."/>
            <person name="Pinto D."/>
            <person name="Vollmers J."/>
            <person name="Rivas-Marin E."/>
            <person name="Kohn T."/>
            <person name="Peeters S.H."/>
            <person name="Heuer A."/>
            <person name="Rast P."/>
            <person name="Oberbeckmann S."/>
            <person name="Bunk B."/>
            <person name="Jeske O."/>
            <person name="Meyerdierks A."/>
            <person name="Storesund J.E."/>
            <person name="Kallscheuer N."/>
            <person name="Luecker S."/>
            <person name="Lage O.M."/>
            <person name="Pohl T."/>
            <person name="Merkel B.J."/>
            <person name="Hornburger P."/>
            <person name="Mueller R.-W."/>
            <person name="Bruemmer F."/>
            <person name="Labrenz M."/>
            <person name="Spormann A.M."/>
            <person name="Op den Camp H."/>
            <person name="Overmann J."/>
            <person name="Amann R."/>
            <person name="Jetten M.S.M."/>
            <person name="Mascher T."/>
            <person name="Medema M.H."/>
            <person name="Devos D.P."/>
            <person name="Kaster A.-K."/>
            <person name="Ovreas L."/>
            <person name="Rohde M."/>
            <person name="Galperin M.Y."/>
            <person name="Jogler C."/>
        </authorList>
    </citation>
    <scope>NUCLEOTIDE SEQUENCE [LARGE SCALE GENOMIC DNA]</scope>
    <source>
        <strain evidence="1 2">Enr13</strain>
    </source>
</reference>
<keyword evidence="2" id="KW-1185">Reference proteome</keyword>
<evidence type="ECO:0000313" key="1">
    <source>
        <dbReference type="EMBL" id="QDV41263.1"/>
    </source>
</evidence>
<dbReference type="InterPro" id="IPR011463">
    <property type="entry name" value="DUF1569"/>
</dbReference>
<proteinExistence type="predicted"/>
<dbReference type="OrthoDB" id="282689at2"/>
<dbReference type="RefSeq" id="WP_145385011.1">
    <property type="nucleotide sequence ID" value="NZ_CP037423.1"/>
</dbReference>
<protein>
    <recommendedName>
        <fullName evidence="3">DUF1569 domain-containing protein</fullName>
    </recommendedName>
</protein>
<evidence type="ECO:0008006" key="3">
    <source>
        <dbReference type="Google" id="ProtNLM"/>
    </source>
</evidence>
<gene>
    <name evidence="1" type="ORF">Enr13x_11010</name>
</gene>
<organism evidence="1 2">
    <name type="scientific">Stieleria neptunia</name>
    <dbReference type="NCBI Taxonomy" id="2527979"/>
    <lineage>
        <taxon>Bacteria</taxon>
        <taxon>Pseudomonadati</taxon>
        <taxon>Planctomycetota</taxon>
        <taxon>Planctomycetia</taxon>
        <taxon>Pirellulales</taxon>
        <taxon>Pirellulaceae</taxon>
        <taxon>Stieleria</taxon>
    </lineage>
</organism>
<dbReference type="Pfam" id="PF07606">
    <property type="entry name" value="DUF1569"/>
    <property type="match status" value="1"/>
</dbReference>
<dbReference type="AlphaFoldDB" id="A0A518HK90"/>
<evidence type="ECO:0000313" key="2">
    <source>
        <dbReference type="Proteomes" id="UP000319004"/>
    </source>
</evidence>
<name>A0A518HK90_9BACT</name>